<evidence type="ECO:0000256" key="2">
    <source>
        <dbReference type="SAM" id="SignalP"/>
    </source>
</evidence>
<keyword evidence="1" id="KW-0175">Coiled coil</keyword>
<sequence length="297" mass="33208">MNIKRPIYFFLAIVLAAGLASCGNSSKEEKDKNSEEFDKANENLKQQIEDVVYNIPSPSEIPYLLQATGAEYNEGLVNPRSKVDQYASRSDKAALNLGVYAADIGYLSSYDKTQEAIDYLTACKTLADNLGLIGTFDAEVINKFEKNISNKDSLTHLLDRTIKKTENYLNDDNRNKLSSLVITGSFIEGLYISTGLIKSYPKNILPDDKRNLVLTPIMRIVLEQKKSVSDLVEMLSRVEQTEPVTAIVADLKELEKTYNSLNIEEQIKNNRADLVLSDKNLEGITVITERLRKAITG</sequence>
<organism evidence="3 4">
    <name type="scientific">Chryseosolibacter indicus</name>
    <dbReference type="NCBI Taxonomy" id="2782351"/>
    <lineage>
        <taxon>Bacteria</taxon>
        <taxon>Pseudomonadati</taxon>
        <taxon>Bacteroidota</taxon>
        <taxon>Cytophagia</taxon>
        <taxon>Cytophagales</taxon>
        <taxon>Chryseotaleaceae</taxon>
        <taxon>Chryseosolibacter</taxon>
    </lineage>
</organism>
<proteinExistence type="predicted"/>
<evidence type="ECO:0008006" key="5">
    <source>
        <dbReference type="Google" id="ProtNLM"/>
    </source>
</evidence>
<reference evidence="3 4" key="1">
    <citation type="submission" date="2021-05" db="EMBL/GenBank/DDBJ databases">
        <title>A Polyphasic approach of four new species of the genus Ohtaekwangia: Ohtaekwangia histidinii sp. nov., Ohtaekwangia cretensis sp. nov., Ohtaekwangia indiensis sp. nov., Ohtaekwangia reichenbachii sp. nov. from diverse environment.</title>
        <authorList>
            <person name="Octaviana S."/>
        </authorList>
    </citation>
    <scope>NUCLEOTIDE SEQUENCE [LARGE SCALE GENOMIC DNA]</scope>
    <source>
        <strain evidence="3 4">PWU20</strain>
    </source>
</reference>
<evidence type="ECO:0000313" key="3">
    <source>
        <dbReference type="EMBL" id="MBT1704700.1"/>
    </source>
</evidence>
<keyword evidence="4" id="KW-1185">Reference proteome</keyword>
<evidence type="ECO:0000256" key="1">
    <source>
        <dbReference type="SAM" id="Coils"/>
    </source>
</evidence>
<feature type="chain" id="PRO_5045914280" description="Lipoprotein" evidence="2">
    <location>
        <begin position="27"/>
        <end position="297"/>
    </location>
</feature>
<dbReference type="RefSeq" id="WP_254154657.1">
    <property type="nucleotide sequence ID" value="NZ_JAHESD010000037.1"/>
</dbReference>
<gene>
    <name evidence="3" type="ORF">KK060_15505</name>
</gene>
<feature type="coiled-coil region" evidence="1">
    <location>
        <begin position="244"/>
        <end position="271"/>
    </location>
</feature>
<name>A0ABS5VTF8_9BACT</name>
<keyword evidence="2" id="KW-0732">Signal</keyword>
<dbReference type="Proteomes" id="UP000772618">
    <property type="component" value="Unassembled WGS sequence"/>
</dbReference>
<dbReference type="PROSITE" id="PS51257">
    <property type="entry name" value="PROKAR_LIPOPROTEIN"/>
    <property type="match status" value="1"/>
</dbReference>
<feature type="signal peptide" evidence="2">
    <location>
        <begin position="1"/>
        <end position="26"/>
    </location>
</feature>
<protein>
    <recommendedName>
        <fullName evidence="5">Lipoprotein</fullName>
    </recommendedName>
</protein>
<evidence type="ECO:0000313" key="4">
    <source>
        <dbReference type="Proteomes" id="UP000772618"/>
    </source>
</evidence>
<accession>A0ABS5VTF8</accession>
<dbReference type="EMBL" id="JAHESD010000037">
    <property type="protein sequence ID" value="MBT1704700.1"/>
    <property type="molecule type" value="Genomic_DNA"/>
</dbReference>
<comment type="caution">
    <text evidence="3">The sequence shown here is derived from an EMBL/GenBank/DDBJ whole genome shotgun (WGS) entry which is preliminary data.</text>
</comment>